<dbReference type="GO" id="GO:0003676">
    <property type="term" value="F:nucleic acid binding"/>
    <property type="evidence" value="ECO:0007669"/>
    <property type="project" value="InterPro"/>
</dbReference>
<keyword evidence="3 12" id="KW-0378">Hydrolase</keyword>
<evidence type="ECO:0000256" key="9">
    <source>
        <dbReference type="SAM" id="MobiDB-lite"/>
    </source>
</evidence>
<comment type="similarity">
    <text evidence="1">Belongs to the helicase family. RecQ subfamily.</text>
</comment>
<proteinExistence type="inferred from homology"/>
<sequence>MVEFVQGSSRDAHRSVSAHDDPQELQADVATLLRRLSQLGDEVDNCQHLVEVDQLQLQRSQQDLEDKRHEYAAMAARISRVQREEEHVSGDDDVEKTAAPVQYVVGIPTKYCGPQPWSRNLRDMADRVIGKVPFYEYQEAILNAVTDRQNVFAIMPTNSGKTLTFLLPAQQEHKLTLVICPTNSLILDQLARLEGSFISAIRLTGECSYEGRSDAYDALGRLINHNTSLLCYTTPEYLLQSETFKELLAHLYEKGKLARTVVDEVHCMLETGGGFRPHYRHLGKLRTMFPSTPVLLLSATCPPPTVDEIMDLMKMPRLTTLVIRQSVYRRNLHYSVVSVTRGNMLEEISTRIHQDYHENCGIVYCMKRKQVDKVTEFLREEGINAVRYHAGMAVSDKTEAAADWRADRAHVMVATSAFGLGINKSDVRFVIHLSCPESLEAYVQQTGRAGRDGQDAGCILLFRPKDCLASIIRATDRTDGALAMLRYALTNKCLGANMAA</sequence>
<dbReference type="EC" id="5.6.2.4" evidence="7"/>
<evidence type="ECO:0000259" key="10">
    <source>
        <dbReference type="PROSITE" id="PS51192"/>
    </source>
</evidence>
<dbReference type="InterPro" id="IPR011545">
    <property type="entry name" value="DEAD/DEAH_box_helicase_dom"/>
</dbReference>
<reference evidence="12 13" key="1">
    <citation type="journal article" date="2019" name="Nat. Ecol. Evol.">
        <title>Megaphylogeny resolves global patterns of mushroom evolution.</title>
        <authorList>
            <person name="Varga T."/>
            <person name="Krizsan K."/>
            <person name="Foldi C."/>
            <person name="Dima B."/>
            <person name="Sanchez-Garcia M."/>
            <person name="Sanchez-Ramirez S."/>
            <person name="Szollosi G.J."/>
            <person name="Szarkandi J.G."/>
            <person name="Papp V."/>
            <person name="Albert L."/>
            <person name="Andreopoulos W."/>
            <person name="Angelini C."/>
            <person name="Antonin V."/>
            <person name="Barry K.W."/>
            <person name="Bougher N.L."/>
            <person name="Buchanan P."/>
            <person name="Buyck B."/>
            <person name="Bense V."/>
            <person name="Catcheside P."/>
            <person name="Chovatia M."/>
            <person name="Cooper J."/>
            <person name="Damon W."/>
            <person name="Desjardin D."/>
            <person name="Finy P."/>
            <person name="Geml J."/>
            <person name="Haridas S."/>
            <person name="Hughes K."/>
            <person name="Justo A."/>
            <person name="Karasinski D."/>
            <person name="Kautmanova I."/>
            <person name="Kiss B."/>
            <person name="Kocsube S."/>
            <person name="Kotiranta H."/>
            <person name="LaButti K.M."/>
            <person name="Lechner B.E."/>
            <person name="Liimatainen K."/>
            <person name="Lipzen A."/>
            <person name="Lukacs Z."/>
            <person name="Mihaltcheva S."/>
            <person name="Morgado L.N."/>
            <person name="Niskanen T."/>
            <person name="Noordeloos M.E."/>
            <person name="Ohm R.A."/>
            <person name="Ortiz-Santana B."/>
            <person name="Ovrebo C."/>
            <person name="Racz N."/>
            <person name="Riley R."/>
            <person name="Savchenko A."/>
            <person name="Shiryaev A."/>
            <person name="Soop K."/>
            <person name="Spirin V."/>
            <person name="Szebenyi C."/>
            <person name="Tomsovsky M."/>
            <person name="Tulloss R.E."/>
            <person name="Uehling J."/>
            <person name="Grigoriev I.V."/>
            <person name="Vagvolgyi C."/>
            <person name="Papp T."/>
            <person name="Martin F.M."/>
            <person name="Miettinen O."/>
            <person name="Hibbett D.S."/>
            <person name="Nagy L.G."/>
        </authorList>
    </citation>
    <scope>NUCLEOTIDE SEQUENCE [LARGE SCALE GENOMIC DNA]</scope>
    <source>
        <strain evidence="12 13">CBS 309.79</strain>
    </source>
</reference>
<dbReference type="NCBIfam" id="TIGR00614">
    <property type="entry name" value="recQ_fam"/>
    <property type="match status" value="1"/>
</dbReference>
<dbReference type="InterPro" id="IPR004589">
    <property type="entry name" value="DNA_helicase_ATP-dep_RecQ"/>
</dbReference>
<keyword evidence="13" id="KW-1185">Reference proteome</keyword>
<dbReference type="Proteomes" id="UP000305067">
    <property type="component" value="Unassembled WGS sequence"/>
</dbReference>
<dbReference type="InterPro" id="IPR027417">
    <property type="entry name" value="P-loop_NTPase"/>
</dbReference>
<keyword evidence="5" id="KW-0067">ATP-binding</keyword>
<evidence type="ECO:0000256" key="4">
    <source>
        <dbReference type="ARBA" id="ARBA00022806"/>
    </source>
</evidence>
<evidence type="ECO:0000256" key="6">
    <source>
        <dbReference type="ARBA" id="ARBA00034617"/>
    </source>
</evidence>
<dbReference type="OrthoDB" id="10261556at2759"/>
<dbReference type="STRING" id="1884261.A0A5C3R0A0"/>
<dbReference type="InterPro" id="IPR001650">
    <property type="entry name" value="Helicase_C-like"/>
</dbReference>
<dbReference type="AlphaFoldDB" id="A0A5C3R0A0"/>
<dbReference type="Gene3D" id="3.40.50.300">
    <property type="entry name" value="P-loop containing nucleotide triphosphate hydrolases"/>
    <property type="match status" value="2"/>
</dbReference>
<evidence type="ECO:0000256" key="2">
    <source>
        <dbReference type="ARBA" id="ARBA00022741"/>
    </source>
</evidence>
<evidence type="ECO:0000256" key="3">
    <source>
        <dbReference type="ARBA" id="ARBA00022801"/>
    </source>
</evidence>
<dbReference type="Pfam" id="PF00271">
    <property type="entry name" value="Helicase_C"/>
    <property type="match status" value="1"/>
</dbReference>
<dbReference type="GO" id="GO:0005694">
    <property type="term" value="C:chromosome"/>
    <property type="evidence" value="ECO:0007669"/>
    <property type="project" value="TreeGrafter"/>
</dbReference>
<dbReference type="SMART" id="SM00490">
    <property type="entry name" value="HELICc"/>
    <property type="match status" value="1"/>
</dbReference>
<dbReference type="GO" id="GO:0005737">
    <property type="term" value="C:cytoplasm"/>
    <property type="evidence" value="ECO:0007669"/>
    <property type="project" value="TreeGrafter"/>
</dbReference>
<name>A0A5C3R0A0_9AGAR</name>
<feature type="compositionally biased region" description="Basic and acidic residues" evidence="9">
    <location>
        <begin position="10"/>
        <end position="22"/>
    </location>
</feature>
<dbReference type="SMART" id="SM00487">
    <property type="entry name" value="DEXDc"/>
    <property type="match status" value="1"/>
</dbReference>
<dbReference type="InterPro" id="IPR014001">
    <property type="entry name" value="Helicase_ATP-bd"/>
</dbReference>
<dbReference type="CDD" id="cd17920">
    <property type="entry name" value="DEXHc_RecQ"/>
    <property type="match status" value="1"/>
</dbReference>
<protein>
    <recommendedName>
        <fullName evidence="7">DNA 3'-5' helicase</fullName>
        <ecNumber evidence="7">5.6.2.4</ecNumber>
    </recommendedName>
</protein>
<keyword evidence="4" id="KW-0347">Helicase</keyword>
<gene>
    <name evidence="12" type="ORF">BDV98DRAFT_360730</name>
</gene>
<evidence type="ECO:0000256" key="7">
    <source>
        <dbReference type="ARBA" id="ARBA00034808"/>
    </source>
</evidence>
<accession>A0A5C3R0A0</accession>
<dbReference type="PROSITE" id="PS51194">
    <property type="entry name" value="HELICASE_CTER"/>
    <property type="match status" value="1"/>
</dbReference>
<feature type="domain" description="Helicase C-terminal" evidence="11">
    <location>
        <begin position="344"/>
        <end position="493"/>
    </location>
</feature>
<evidence type="ECO:0000313" key="13">
    <source>
        <dbReference type="Proteomes" id="UP000305067"/>
    </source>
</evidence>
<keyword evidence="2" id="KW-0547">Nucleotide-binding</keyword>
<dbReference type="PROSITE" id="PS51192">
    <property type="entry name" value="HELICASE_ATP_BIND_1"/>
    <property type="match status" value="1"/>
</dbReference>
<comment type="catalytic activity">
    <reaction evidence="6">
        <text>Couples ATP hydrolysis with the unwinding of duplex DNA by translocating in the 3'-5' direction.</text>
        <dbReference type="EC" id="5.6.2.4"/>
    </reaction>
</comment>
<dbReference type="GO" id="GO:0009378">
    <property type="term" value="F:four-way junction helicase activity"/>
    <property type="evidence" value="ECO:0007669"/>
    <property type="project" value="TreeGrafter"/>
</dbReference>
<dbReference type="PANTHER" id="PTHR13710:SF154">
    <property type="entry name" value="RECQ HELICASE, PUTATIVE (AFU_ORTHOLOGUE AFUA_6G14720)-RELATED"/>
    <property type="match status" value="1"/>
</dbReference>
<organism evidence="12 13">
    <name type="scientific">Pterulicium gracile</name>
    <dbReference type="NCBI Taxonomy" id="1884261"/>
    <lineage>
        <taxon>Eukaryota</taxon>
        <taxon>Fungi</taxon>
        <taxon>Dikarya</taxon>
        <taxon>Basidiomycota</taxon>
        <taxon>Agaricomycotina</taxon>
        <taxon>Agaricomycetes</taxon>
        <taxon>Agaricomycetidae</taxon>
        <taxon>Agaricales</taxon>
        <taxon>Pleurotineae</taxon>
        <taxon>Pterulaceae</taxon>
        <taxon>Pterulicium</taxon>
    </lineage>
</organism>
<feature type="coiled-coil region" evidence="8">
    <location>
        <begin position="57"/>
        <end position="84"/>
    </location>
</feature>
<dbReference type="Pfam" id="PF00270">
    <property type="entry name" value="DEAD"/>
    <property type="match status" value="1"/>
</dbReference>
<feature type="region of interest" description="Disordered" evidence="9">
    <location>
        <begin position="1"/>
        <end position="23"/>
    </location>
</feature>
<dbReference type="GO" id="GO:0043138">
    <property type="term" value="F:3'-5' DNA helicase activity"/>
    <property type="evidence" value="ECO:0007669"/>
    <property type="project" value="UniProtKB-EC"/>
</dbReference>
<evidence type="ECO:0000256" key="8">
    <source>
        <dbReference type="SAM" id="Coils"/>
    </source>
</evidence>
<evidence type="ECO:0000313" key="12">
    <source>
        <dbReference type="EMBL" id="TFL04104.1"/>
    </source>
</evidence>
<dbReference type="GO" id="GO:0005524">
    <property type="term" value="F:ATP binding"/>
    <property type="evidence" value="ECO:0007669"/>
    <property type="project" value="UniProtKB-KW"/>
</dbReference>
<keyword evidence="8" id="KW-0175">Coiled coil</keyword>
<dbReference type="GO" id="GO:0000724">
    <property type="term" value="P:double-strand break repair via homologous recombination"/>
    <property type="evidence" value="ECO:0007669"/>
    <property type="project" value="TreeGrafter"/>
</dbReference>
<dbReference type="GO" id="GO:0016787">
    <property type="term" value="F:hydrolase activity"/>
    <property type="evidence" value="ECO:0007669"/>
    <property type="project" value="UniProtKB-KW"/>
</dbReference>
<dbReference type="SUPFAM" id="SSF52540">
    <property type="entry name" value="P-loop containing nucleoside triphosphate hydrolases"/>
    <property type="match status" value="1"/>
</dbReference>
<dbReference type="PANTHER" id="PTHR13710">
    <property type="entry name" value="DNA HELICASE RECQ FAMILY MEMBER"/>
    <property type="match status" value="1"/>
</dbReference>
<evidence type="ECO:0000256" key="5">
    <source>
        <dbReference type="ARBA" id="ARBA00022840"/>
    </source>
</evidence>
<evidence type="ECO:0000259" key="11">
    <source>
        <dbReference type="PROSITE" id="PS51194"/>
    </source>
</evidence>
<dbReference type="EMBL" id="ML178819">
    <property type="protein sequence ID" value="TFL04104.1"/>
    <property type="molecule type" value="Genomic_DNA"/>
</dbReference>
<feature type="domain" description="Helicase ATP-binding" evidence="10">
    <location>
        <begin position="142"/>
        <end position="319"/>
    </location>
</feature>
<evidence type="ECO:0000256" key="1">
    <source>
        <dbReference type="ARBA" id="ARBA00005446"/>
    </source>
</evidence>